<dbReference type="PROSITE" id="PS50889">
    <property type="entry name" value="S4"/>
    <property type="match status" value="1"/>
</dbReference>
<feature type="domain" description="RNA-binding S4" evidence="9">
    <location>
        <begin position="16"/>
        <end position="75"/>
    </location>
</feature>
<dbReference type="EMBL" id="CP136864">
    <property type="protein sequence ID" value="WOJ94170.1"/>
    <property type="molecule type" value="Genomic_DNA"/>
</dbReference>
<dbReference type="RefSeq" id="WP_407348807.1">
    <property type="nucleotide sequence ID" value="NZ_CP136864.1"/>
</dbReference>
<organism evidence="10 11">
    <name type="scientific">Congregibacter variabilis</name>
    <dbReference type="NCBI Taxonomy" id="3081200"/>
    <lineage>
        <taxon>Bacteria</taxon>
        <taxon>Pseudomonadati</taxon>
        <taxon>Pseudomonadota</taxon>
        <taxon>Gammaproteobacteria</taxon>
        <taxon>Cellvibrionales</taxon>
        <taxon>Halieaceae</taxon>
        <taxon>Congregibacter</taxon>
    </lineage>
</organism>
<dbReference type="PANTHER" id="PTHR21600:SF92">
    <property type="entry name" value="RIBOSOMAL LARGE SUBUNIT PSEUDOURIDINE SYNTHASE C"/>
    <property type="match status" value="1"/>
</dbReference>
<dbReference type="SMART" id="SM00363">
    <property type="entry name" value="S4"/>
    <property type="match status" value="1"/>
</dbReference>
<comment type="function">
    <text evidence="2">Responsible for synthesis of pseudouridine from uracil at positions 955, 2504 and 2580 in 23S ribosomal RNA.</text>
</comment>
<keyword evidence="4" id="KW-0698">rRNA processing</keyword>
<proteinExistence type="inferred from homology"/>
<gene>
    <name evidence="10" type="ORF">R0135_03135</name>
</gene>
<evidence type="ECO:0000259" key="9">
    <source>
        <dbReference type="SMART" id="SM00363"/>
    </source>
</evidence>
<keyword evidence="5 7" id="KW-0694">RNA-binding</keyword>
<evidence type="ECO:0000313" key="10">
    <source>
        <dbReference type="EMBL" id="WOJ94170.1"/>
    </source>
</evidence>
<name>A0ABZ0I6R1_9GAMM</name>
<dbReference type="SUPFAM" id="SSF55174">
    <property type="entry name" value="Alpha-L RNA-binding motif"/>
    <property type="match status" value="1"/>
</dbReference>
<dbReference type="InterPro" id="IPR036986">
    <property type="entry name" value="S4_RNA-bd_sf"/>
</dbReference>
<reference evidence="10 11" key="1">
    <citation type="submission" date="2023-10" db="EMBL/GenBank/DDBJ databases">
        <title>Two novel species belonging to the OM43/NOR5 clade.</title>
        <authorList>
            <person name="Park M."/>
        </authorList>
    </citation>
    <scope>NUCLEOTIDE SEQUENCE [LARGE SCALE GENOMIC DNA]</scope>
    <source>
        <strain evidence="10 11">IMCC43200</strain>
    </source>
</reference>
<evidence type="ECO:0000256" key="1">
    <source>
        <dbReference type="ARBA" id="ARBA00000381"/>
    </source>
</evidence>
<evidence type="ECO:0000256" key="4">
    <source>
        <dbReference type="ARBA" id="ARBA00022552"/>
    </source>
</evidence>
<comment type="catalytic activity">
    <reaction evidence="8">
        <text>a uridine in RNA = a pseudouridine in RNA</text>
        <dbReference type="Rhea" id="RHEA:48348"/>
        <dbReference type="Rhea" id="RHEA-COMP:12068"/>
        <dbReference type="Rhea" id="RHEA-COMP:12069"/>
        <dbReference type="ChEBI" id="CHEBI:65314"/>
        <dbReference type="ChEBI" id="CHEBI:65315"/>
    </reaction>
</comment>
<dbReference type="NCBIfam" id="TIGR00005">
    <property type="entry name" value="rluA_subfam"/>
    <property type="match status" value="1"/>
</dbReference>
<evidence type="ECO:0000256" key="5">
    <source>
        <dbReference type="ARBA" id="ARBA00022884"/>
    </source>
</evidence>
<dbReference type="InterPro" id="IPR020103">
    <property type="entry name" value="PsdUridine_synth_cat_dom_sf"/>
</dbReference>
<dbReference type="InterPro" id="IPR006225">
    <property type="entry name" value="PsdUridine_synth_RluC/D"/>
</dbReference>
<dbReference type="InterPro" id="IPR006224">
    <property type="entry name" value="PsdUridine_synth_RluA-like_CS"/>
</dbReference>
<comment type="similarity">
    <text evidence="3 8">Belongs to the pseudouridine synthase RluA family.</text>
</comment>
<dbReference type="SUPFAM" id="SSF55120">
    <property type="entry name" value="Pseudouridine synthase"/>
    <property type="match status" value="1"/>
</dbReference>
<dbReference type="PROSITE" id="PS01129">
    <property type="entry name" value="PSI_RLU"/>
    <property type="match status" value="1"/>
</dbReference>
<dbReference type="CDD" id="cd02869">
    <property type="entry name" value="PseudoU_synth_RluA_like"/>
    <property type="match status" value="1"/>
</dbReference>
<evidence type="ECO:0000313" key="11">
    <source>
        <dbReference type="Proteomes" id="UP001626537"/>
    </source>
</evidence>
<dbReference type="InterPro" id="IPR006145">
    <property type="entry name" value="PsdUridine_synth_RsuA/RluA"/>
</dbReference>
<dbReference type="Proteomes" id="UP001626537">
    <property type="component" value="Chromosome"/>
</dbReference>
<dbReference type="Gene3D" id="3.30.2350.10">
    <property type="entry name" value="Pseudouridine synthase"/>
    <property type="match status" value="1"/>
</dbReference>
<comment type="catalytic activity">
    <reaction evidence="1">
        <text>uridine(955/2504/2580) in 23S rRNA = pseudouridine(955/2504/2580) in 23S rRNA</text>
        <dbReference type="Rhea" id="RHEA:42528"/>
        <dbReference type="Rhea" id="RHEA-COMP:10099"/>
        <dbReference type="Rhea" id="RHEA-COMP:10100"/>
        <dbReference type="ChEBI" id="CHEBI:65314"/>
        <dbReference type="ChEBI" id="CHEBI:65315"/>
        <dbReference type="EC" id="5.4.99.24"/>
    </reaction>
</comment>
<evidence type="ECO:0000256" key="3">
    <source>
        <dbReference type="ARBA" id="ARBA00010876"/>
    </source>
</evidence>
<sequence length="309" mass="34613">MSGVRFLTVDERGDGQRLDNFILRECPGVPKTRLYRAMRKGEIRVNKGRAKPDQRLILGDTVRLPPLSAPPAREPGAAPPGWQERLAASVVFEDDQLLAIDKPSGIAVHGGSGLQFGLIETLRSMRPEARFLELVHRLDRETSGLVLIAKKPAALRALHEQLRAQGKIDKRYLALAEGAWPRHLRVVEAPLKRFERKSGERMVKVAKDGKPSTTEFRIRESFAQVTLVEARPLTGRTHQIRVHALHAGHTLLGDGKYQSPGSEAYARKLQLKRLFLHAESLSFTLNEQRYELQAPLGEELTSVLKRCAK</sequence>
<evidence type="ECO:0000256" key="8">
    <source>
        <dbReference type="RuleBase" id="RU362028"/>
    </source>
</evidence>
<keyword evidence="6 8" id="KW-0413">Isomerase</keyword>
<dbReference type="CDD" id="cd00165">
    <property type="entry name" value="S4"/>
    <property type="match status" value="1"/>
</dbReference>
<evidence type="ECO:0000256" key="7">
    <source>
        <dbReference type="PROSITE-ProRule" id="PRU00182"/>
    </source>
</evidence>
<dbReference type="InterPro" id="IPR050188">
    <property type="entry name" value="RluA_PseudoU_synthase"/>
</dbReference>
<dbReference type="EC" id="5.4.99.-" evidence="8"/>
<evidence type="ECO:0000256" key="2">
    <source>
        <dbReference type="ARBA" id="ARBA00002876"/>
    </source>
</evidence>
<dbReference type="Gene3D" id="3.10.290.10">
    <property type="entry name" value="RNA-binding S4 domain"/>
    <property type="match status" value="1"/>
</dbReference>
<dbReference type="InterPro" id="IPR002942">
    <property type="entry name" value="S4_RNA-bd"/>
</dbReference>
<accession>A0ABZ0I6R1</accession>
<keyword evidence="11" id="KW-1185">Reference proteome</keyword>
<evidence type="ECO:0000256" key="6">
    <source>
        <dbReference type="ARBA" id="ARBA00023235"/>
    </source>
</evidence>
<dbReference type="PANTHER" id="PTHR21600">
    <property type="entry name" value="MITOCHONDRIAL RNA PSEUDOURIDINE SYNTHASE"/>
    <property type="match status" value="1"/>
</dbReference>
<protein>
    <recommendedName>
        <fullName evidence="8">Pseudouridine synthase</fullName>
        <ecNumber evidence="8">5.4.99.-</ecNumber>
    </recommendedName>
</protein>
<dbReference type="Pfam" id="PF00849">
    <property type="entry name" value="PseudoU_synth_2"/>
    <property type="match status" value="1"/>
</dbReference>